<accession>A0ABN9TLQ5</accession>
<feature type="non-terminal residue" evidence="1">
    <location>
        <position position="1"/>
    </location>
</feature>
<proteinExistence type="predicted"/>
<name>A0ABN9TLQ5_9DINO</name>
<protein>
    <submittedName>
        <fullName evidence="1">Uncharacterized protein</fullName>
    </submittedName>
</protein>
<evidence type="ECO:0000313" key="1">
    <source>
        <dbReference type="EMBL" id="CAK0846650.1"/>
    </source>
</evidence>
<dbReference type="Proteomes" id="UP001189429">
    <property type="component" value="Unassembled WGS sequence"/>
</dbReference>
<feature type="non-terminal residue" evidence="1">
    <location>
        <position position="225"/>
    </location>
</feature>
<keyword evidence="2" id="KW-1185">Reference proteome</keyword>
<dbReference type="EMBL" id="CAUYUJ010014837">
    <property type="protein sequence ID" value="CAK0846650.1"/>
    <property type="molecule type" value="Genomic_DNA"/>
</dbReference>
<evidence type="ECO:0000313" key="2">
    <source>
        <dbReference type="Proteomes" id="UP001189429"/>
    </source>
</evidence>
<reference evidence="1" key="1">
    <citation type="submission" date="2023-10" db="EMBL/GenBank/DDBJ databases">
        <authorList>
            <person name="Chen Y."/>
            <person name="Shah S."/>
            <person name="Dougan E. K."/>
            <person name="Thang M."/>
            <person name="Chan C."/>
        </authorList>
    </citation>
    <scope>NUCLEOTIDE SEQUENCE [LARGE SCALE GENOMIC DNA]</scope>
</reference>
<organism evidence="1 2">
    <name type="scientific">Prorocentrum cordatum</name>
    <dbReference type="NCBI Taxonomy" id="2364126"/>
    <lineage>
        <taxon>Eukaryota</taxon>
        <taxon>Sar</taxon>
        <taxon>Alveolata</taxon>
        <taxon>Dinophyceae</taxon>
        <taxon>Prorocentrales</taxon>
        <taxon>Prorocentraceae</taxon>
        <taxon>Prorocentrum</taxon>
    </lineage>
</organism>
<sequence length="225" mass="24916">AKLDSAHRQQEDEFADIEALLVDKSAQGPFGNEEVVEETGQVEVLTATWKEMRQEINDARKTSIFEEADKLQIAFRRELEEAKRETRPGAHKASLATALQQLRARRVGEQALDIFFACPVDKGAVGPGCGGALSGADRLQKLKELVEPTSQQLEFYEETKVFRFGNSGREETGHIAAPAVRWDAPLLLSKPPMKALRARSQIAFDAPETAVELEETDSGNYMMQG</sequence>
<gene>
    <name evidence="1" type="ORF">PCOR1329_LOCUS40104</name>
</gene>
<comment type="caution">
    <text evidence="1">The sequence shown here is derived from an EMBL/GenBank/DDBJ whole genome shotgun (WGS) entry which is preliminary data.</text>
</comment>